<dbReference type="EMBL" id="KN822067">
    <property type="protein sequence ID" value="KIM59994.1"/>
    <property type="molecule type" value="Genomic_DNA"/>
</dbReference>
<dbReference type="OrthoDB" id="2635432at2759"/>
<reference evidence="2" key="2">
    <citation type="submission" date="2015-01" db="EMBL/GenBank/DDBJ databases">
        <title>Evolutionary Origins and Diversification of the Mycorrhizal Mutualists.</title>
        <authorList>
            <consortium name="DOE Joint Genome Institute"/>
            <consortium name="Mycorrhizal Genomics Consortium"/>
            <person name="Kohler A."/>
            <person name="Kuo A."/>
            <person name="Nagy L.G."/>
            <person name="Floudas D."/>
            <person name="Copeland A."/>
            <person name="Barry K.W."/>
            <person name="Cichocki N."/>
            <person name="Veneault-Fourrey C."/>
            <person name="LaButti K."/>
            <person name="Lindquist E.A."/>
            <person name="Lipzen A."/>
            <person name="Lundell T."/>
            <person name="Morin E."/>
            <person name="Murat C."/>
            <person name="Riley R."/>
            <person name="Ohm R."/>
            <person name="Sun H."/>
            <person name="Tunlid A."/>
            <person name="Henrissat B."/>
            <person name="Grigoriev I.V."/>
            <person name="Hibbett D.S."/>
            <person name="Martin F."/>
        </authorList>
    </citation>
    <scope>NUCLEOTIDE SEQUENCE [LARGE SCALE GENOMIC DNA]</scope>
    <source>
        <strain evidence="2">Foug A</strain>
    </source>
</reference>
<accession>A0A0C3DV06</accession>
<protein>
    <submittedName>
        <fullName evidence="1">Uncharacterized protein</fullName>
    </submittedName>
</protein>
<keyword evidence="2" id="KW-1185">Reference proteome</keyword>
<reference evidence="1 2" key="1">
    <citation type="submission" date="2014-04" db="EMBL/GenBank/DDBJ databases">
        <authorList>
            <consortium name="DOE Joint Genome Institute"/>
            <person name="Kuo A."/>
            <person name="Kohler A."/>
            <person name="Nagy L.G."/>
            <person name="Floudas D."/>
            <person name="Copeland A."/>
            <person name="Barry K.W."/>
            <person name="Cichocki N."/>
            <person name="Veneault-Fourrey C."/>
            <person name="LaButti K."/>
            <person name="Lindquist E.A."/>
            <person name="Lipzen A."/>
            <person name="Lundell T."/>
            <person name="Morin E."/>
            <person name="Murat C."/>
            <person name="Sun H."/>
            <person name="Tunlid A."/>
            <person name="Henrissat B."/>
            <person name="Grigoriev I.V."/>
            <person name="Hibbett D.S."/>
            <person name="Martin F."/>
            <person name="Nordberg H.P."/>
            <person name="Cantor M.N."/>
            <person name="Hua S.X."/>
        </authorList>
    </citation>
    <scope>NUCLEOTIDE SEQUENCE [LARGE SCALE GENOMIC DNA]</scope>
    <source>
        <strain evidence="1 2">Foug A</strain>
    </source>
</reference>
<dbReference type="STRING" id="1036808.A0A0C3DV06"/>
<organism evidence="1 2">
    <name type="scientific">Scleroderma citrinum Foug A</name>
    <dbReference type="NCBI Taxonomy" id="1036808"/>
    <lineage>
        <taxon>Eukaryota</taxon>
        <taxon>Fungi</taxon>
        <taxon>Dikarya</taxon>
        <taxon>Basidiomycota</taxon>
        <taxon>Agaricomycotina</taxon>
        <taxon>Agaricomycetes</taxon>
        <taxon>Agaricomycetidae</taxon>
        <taxon>Boletales</taxon>
        <taxon>Sclerodermatineae</taxon>
        <taxon>Sclerodermataceae</taxon>
        <taxon>Scleroderma</taxon>
    </lineage>
</organism>
<feature type="non-terminal residue" evidence="1">
    <location>
        <position position="1"/>
    </location>
</feature>
<proteinExistence type="predicted"/>
<name>A0A0C3DV06_9AGAM</name>
<evidence type="ECO:0000313" key="1">
    <source>
        <dbReference type="EMBL" id="KIM59994.1"/>
    </source>
</evidence>
<dbReference type="HOGENOM" id="CLU_2910543_0_0_1"/>
<sequence>RSDERKVIWSLHHIMRSDPYRRSTLGVTIEGANTRLWFTCRSVTMVSEPEARFYKGHFCCCY</sequence>
<gene>
    <name evidence="1" type="ORF">SCLCIDRAFT_125059</name>
</gene>
<dbReference type="AlphaFoldDB" id="A0A0C3DV06"/>
<evidence type="ECO:0000313" key="2">
    <source>
        <dbReference type="Proteomes" id="UP000053989"/>
    </source>
</evidence>
<dbReference type="Proteomes" id="UP000053989">
    <property type="component" value="Unassembled WGS sequence"/>
</dbReference>
<dbReference type="InParanoid" id="A0A0C3DV06"/>